<evidence type="ECO:0000256" key="3">
    <source>
        <dbReference type="ARBA" id="ARBA00022448"/>
    </source>
</evidence>
<dbReference type="Proteomes" id="UP000824002">
    <property type="component" value="Unassembled WGS sequence"/>
</dbReference>
<keyword evidence="6 7" id="KW-0472">Membrane</keyword>
<keyword evidence="5 7" id="KW-1133">Transmembrane helix</keyword>
<dbReference type="SUPFAM" id="SSF103473">
    <property type="entry name" value="MFS general substrate transporter"/>
    <property type="match status" value="1"/>
</dbReference>
<accession>A0A9D1FMF9</accession>
<feature type="transmembrane region" description="Helical" evidence="7">
    <location>
        <begin position="336"/>
        <end position="355"/>
    </location>
</feature>
<dbReference type="Gene3D" id="1.20.1250.20">
    <property type="entry name" value="MFS general substrate transporter like domains"/>
    <property type="match status" value="2"/>
</dbReference>
<dbReference type="InterPro" id="IPR011701">
    <property type="entry name" value="MFS"/>
</dbReference>
<dbReference type="InterPro" id="IPR051788">
    <property type="entry name" value="MFS_Transporter"/>
</dbReference>
<evidence type="ECO:0000256" key="1">
    <source>
        <dbReference type="ARBA" id="ARBA00004651"/>
    </source>
</evidence>
<dbReference type="PROSITE" id="PS50850">
    <property type="entry name" value="MFS"/>
    <property type="match status" value="1"/>
</dbReference>
<feature type="transmembrane region" description="Helical" evidence="7">
    <location>
        <begin position="249"/>
        <end position="266"/>
    </location>
</feature>
<feature type="transmembrane region" description="Helical" evidence="7">
    <location>
        <begin position="278"/>
        <end position="295"/>
    </location>
</feature>
<evidence type="ECO:0000313" key="10">
    <source>
        <dbReference type="Proteomes" id="UP000824002"/>
    </source>
</evidence>
<evidence type="ECO:0000256" key="7">
    <source>
        <dbReference type="SAM" id="Phobius"/>
    </source>
</evidence>
<feature type="transmembrane region" description="Helical" evidence="7">
    <location>
        <begin position="45"/>
        <end position="63"/>
    </location>
</feature>
<reference evidence="9" key="1">
    <citation type="submission" date="2020-10" db="EMBL/GenBank/DDBJ databases">
        <authorList>
            <person name="Gilroy R."/>
        </authorList>
    </citation>
    <scope>NUCLEOTIDE SEQUENCE</scope>
    <source>
        <strain evidence="9">CHK199-13235</strain>
    </source>
</reference>
<feature type="transmembrane region" description="Helical" evidence="7">
    <location>
        <begin position="143"/>
        <end position="163"/>
    </location>
</feature>
<feature type="transmembrane region" description="Helical" evidence="7">
    <location>
        <begin position="301"/>
        <end position="324"/>
    </location>
</feature>
<feature type="domain" description="Major facilitator superfamily (MFS) profile" evidence="8">
    <location>
        <begin position="9"/>
        <end position="390"/>
    </location>
</feature>
<feature type="transmembrane region" description="Helical" evidence="7">
    <location>
        <begin position="75"/>
        <end position="97"/>
    </location>
</feature>
<evidence type="ECO:0000256" key="5">
    <source>
        <dbReference type="ARBA" id="ARBA00022989"/>
    </source>
</evidence>
<proteinExistence type="inferred from homology"/>
<comment type="caution">
    <text evidence="9">The sequence shown here is derived from an EMBL/GenBank/DDBJ whole genome shotgun (WGS) entry which is preliminary data.</text>
</comment>
<dbReference type="InterPro" id="IPR020846">
    <property type="entry name" value="MFS_dom"/>
</dbReference>
<dbReference type="EMBL" id="DVJP01000041">
    <property type="protein sequence ID" value="HIS76414.1"/>
    <property type="molecule type" value="Genomic_DNA"/>
</dbReference>
<dbReference type="AlphaFoldDB" id="A0A9D1FMF9"/>
<evidence type="ECO:0000313" key="9">
    <source>
        <dbReference type="EMBL" id="HIS76414.1"/>
    </source>
</evidence>
<dbReference type="InterPro" id="IPR036259">
    <property type="entry name" value="MFS_trans_sf"/>
</dbReference>
<dbReference type="PANTHER" id="PTHR23514">
    <property type="entry name" value="BYPASS OF STOP CODON PROTEIN 6"/>
    <property type="match status" value="1"/>
</dbReference>
<organism evidence="9 10">
    <name type="scientific">Candidatus Merdivicinus excrementipullorum</name>
    <dbReference type="NCBI Taxonomy" id="2840867"/>
    <lineage>
        <taxon>Bacteria</taxon>
        <taxon>Bacillati</taxon>
        <taxon>Bacillota</taxon>
        <taxon>Clostridia</taxon>
        <taxon>Eubacteriales</taxon>
        <taxon>Oscillospiraceae</taxon>
        <taxon>Oscillospiraceae incertae sedis</taxon>
        <taxon>Candidatus Merdivicinus</taxon>
    </lineage>
</organism>
<feature type="transmembrane region" description="Helical" evidence="7">
    <location>
        <begin position="367"/>
        <end position="386"/>
    </location>
</feature>
<comment type="subcellular location">
    <subcellularLocation>
        <location evidence="1">Cell membrane</location>
        <topology evidence="1">Multi-pass membrane protein</topology>
    </subcellularLocation>
</comment>
<feature type="transmembrane region" description="Helical" evidence="7">
    <location>
        <begin position="169"/>
        <end position="190"/>
    </location>
</feature>
<dbReference type="GO" id="GO:0022857">
    <property type="term" value="F:transmembrane transporter activity"/>
    <property type="evidence" value="ECO:0007669"/>
    <property type="project" value="InterPro"/>
</dbReference>
<comment type="similarity">
    <text evidence="2">Belongs to the major facilitator superfamily.</text>
</comment>
<reference evidence="9" key="2">
    <citation type="journal article" date="2021" name="PeerJ">
        <title>Extensive microbial diversity within the chicken gut microbiome revealed by metagenomics and culture.</title>
        <authorList>
            <person name="Gilroy R."/>
            <person name="Ravi A."/>
            <person name="Getino M."/>
            <person name="Pursley I."/>
            <person name="Horton D.L."/>
            <person name="Alikhan N.F."/>
            <person name="Baker D."/>
            <person name="Gharbi K."/>
            <person name="Hall N."/>
            <person name="Watson M."/>
            <person name="Adriaenssens E.M."/>
            <person name="Foster-Nyarko E."/>
            <person name="Jarju S."/>
            <person name="Secka A."/>
            <person name="Antonio M."/>
            <person name="Oren A."/>
            <person name="Chaudhuri R.R."/>
            <person name="La Ragione R."/>
            <person name="Hildebrand F."/>
            <person name="Pallen M.J."/>
        </authorList>
    </citation>
    <scope>NUCLEOTIDE SEQUENCE</scope>
    <source>
        <strain evidence="9">CHK199-13235</strain>
    </source>
</reference>
<feature type="transmembrane region" description="Helical" evidence="7">
    <location>
        <begin position="12"/>
        <end position="33"/>
    </location>
</feature>
<protein>
    <submittedName>
        <fullName evidence="9">MFS transporter</fullName>
    </submittedName>
</protein>
<dbReference type="Pfam" id="PF07690">
    <property type="entry name" value="MFS_1"/>
    <property type="match status" value="1"/>
</dbReference>
<feature type="transmembrane region" description="Helical" evidence="7">
    <location>
        <begin position="103"/>
        <end position="122"/>
    </location>
</feature>
<feature type="transmembrane region" description="Helical" evidence="7">
    <location>
        <begin position="210"/>
        <end position="229"/>
    </location>
</feature>
<dbReference type="PANTHER" id="PTHR23514:SF3">
    <property type="entry name" value="BYPASS OF STOP CODON PROTEIN 6"/>
    <property type="match status" value="1"/>
</dbReference>
<keyword evidence="4 7" id="KW-0812">Transmembrane</keyword>
<evidence type="ECO:0000256" key="6">
    <source>
        <dbReference type="ARBA" id="ARBA00023136"/>
    </source>
</evidence>
<sequence length="396" mass="42631">MIRQNYNHTIYAAYIGYITQAIIVNFSPLLFLTFQRDYQISLGRISFLVSFNFVIQLLVDMIAARYVDRIGYRPCILAAHVSSVIGLVGLALFPSILPPYAGLLLATAFCAVGGGLIEVLISPIVEACPTEKKEAAMSILHSFYSWGQVFVVLLSTVFFTLFGAQNWKIMAVIWALVPFCNIFYFSQVPIATLPGAESGFSIKNLFKNRLFWVFSLLMACAGASEQSMAQWASAFAEAGLQVSKTVGDLAGPCAFAVAMGITRALYGKFSEKVPLSRFMTISGILCVISYLLASLSPNPVLALVGCSLCGFSVGIMWPGTLSLASKRIPLGGTAMFALLALAGDLGCATGPALVGNISDAFQSNLKIGILFAICSPILLLLGLFLLRAFRRKAAEK</sequence>
<evidence type="ECO:0000256" key="2">
    <source>
        <dbReference type="ARBA" id="ARBA00008335"/>
    </source>
</evidence>
<keyword evidence="3" id="KW-0813">Transport</keyword>
<evidence type="ECO:0000256" key="4">
    <source>
        <dbReference type="ARBA" id="ARBA00022692"/>
    </source>
</evidence>
<evidence type="ECO:0000259" key="8">
    <source>
        <dbReference type="PROSITE" id="PS50850"/>
    </source>
</evidence>
<dbReference type="GO" id="GO:0005886">
    <property type="term" value="C:plasma membrane"/>
    <property type="evidence" value="ECO:0007669"/>
    <property type="project" value="UniProtKB-SubCell"/>
</dbReference>
<gene>
    <name evidence="9" type="ORF">IAB51_06325</name>
</gene>
<name>A0A9D1FMF9_9FIRM</name>